<reference evidence="2" key="1">
    <citation type="journal article" date="2001" name="DNA Res.">
        <title>Complete genome sequence of an aerobic thermoacidophilic Crenarchaeon, Sulfolobus tokodaii strain7.</title>
        <authorList>
            <person name="Kawarabayasi Y."/>
            <person name="Hino Y."/>
            <person name="Horikawa H."/>
            <person name="Jin-no K."/>
            <person name="Takahashi M."/>
            <person name="Sekine M."/>
            <person name="Baba S."/>
            <person name="Ankai A."/>
            <person name="Kosugi H."/>
            <person name="Hosoyama A."/>
            <person name="Fukui S."/>
            <person name="Nagai Y."/>
            <person name="Nishijima K."/>
            <person name="Otsuka R."/>
            <person name="Nakazawa H."/>
            <person name="Takamiya M."/>
            <person name="Kato Y."/>
            <person name="Yoshizawa T."/>
            <person name="Tanaka T."/>
            <person name="Kudoh Y."/>
            <person name="Yamazaki J."/>
            <person name="Kushida N."/>
            <person name="Oguchi A."/>
            <person name="Aoki K."/>
            <person name="Masuda S."/>
            <person name="Yanagii M."/>
            <person name="Nishimura M."/>
            <person name="Yamagishi A."/>
            <person name="Oshima T."/>
            <person name="Kikuchi H."/>
        </authorList>
    </citation>
    <scope>NUCLEOTIDE SEQUENCE [LARGE SCALE GENOMIC DNA]</scope>
    <source>
        <strain evidence="2">DSM 16993 / JCM 10545 / NBRC 100140 / 7</strain>
    </source>
</reference>
<sequence>MEGYLDYKKNPKEYVYAKVYESLVEARLALEMLKRGLLKNASAKAFLSVKSAVSALLVSKLNEILKGKDEKERSWYENVGYSAPTTGLIGIAKEFKKLGIDIENVVKTALLLHKFSYNGFDPNFVDYRNEDEVADDIREVIEWVLNIDKYFKDVWDEKLEKEREEIRKA</sequence>
<accession>Q977D0</accession>
<dbReference type="Pfam" id="PF05942">
    <property type="entry name" value="PaREP1"/>
    <property type="match status" value="1"/>
</dbReference>
<dbReference type="PATRIC" id="fig|273063.9.peg.23"/>
<protein>
    <recommendedName>
        <fullName evidence="3">HEPN domain-containing protein</fullName>
    </recommendedName>
</protein>
<dbReference type="Gene3D" id="1.20.120.330">
    <property type="entry name" value="Nucleotidyltransferases domain 2"/>
    <property type="match status" value="1"/>
</dbReference>
<dbReference type="Proteomes" id="UP000001015">
    <property type="component" value="Chromosome"/>
</dbReference>
<dbReference type="InterPro" id="IPR010268">
    <property type="entry name" value="PaREP1"/>
</dbReference>
<dbReference type="eggNOG" id="arCOG03712">
    <property type="taxonomic scope" value="Archaea"/>
</dbReference>
<keyword evidence="2" id="KW-1185">Reference proteome</keyword>
<dbReference type="OrthoDB" id="41609at2157"/>
<name>Q977D0_SULTO</name>
<gene>
    <name evidence="1" type="primary">ST0016</name>
    <name evidence="1" type="ordered locus">STK_00160</name>
</gene>
<dbReference type="EMBL" id="BA000023">
    <property type="protein sequence ID" value="BAB64964.1"/>
    <property type="molecule type" value="Genomic_DNA"/>
</dbReference>
<dbReference type="RefSeq" id="WP_010977946.1">
    <property type="nucleotide sequence ID" value="NC_003106.2"/>
</dbReference>
<evidence type="ECO:0008006" key="3">
    <source>
        <dbReference type="Google" id="ProtNLM"/>
    </source>
</evidence>
<dbReference type="AlphaFoldDB" id="Q977D0"/>
<evidence type="ECO:0000313" key="1">
    <source>
        <dbReference type="EMBL" id="BAB64964.1"/>
    </source>
</evidence>
<dbReference type="STRING" id="273063.STK_00160"/>
<proteinExistence type="predicted"/>
<organism evidence="1 2">
    <name type="scientific">Sulfurisphaera tokodaii (strain DSM 16993 / JCM 10545 / NBRC 100140 / 7)</name>
    <name type="common">Sulfolobus tokodaii</name>
    <dbReference type="NCBI Taxonomy" id="273063"/>
    <lineage>
        <taxon>Archaea</taxon>
        <taxon>Thermoproteota</taxon>
        <taxon>Thermoprotei</taxon>
        <taxon>Sulfolobales</taxon>
        <taxon>Sulfolobaceae</taxon>
        <taxon>Sulfurisphaera</taxon>
    </lineage>
</organism>
<evidence type="ECO:0000313" key="2">
    <source>
        <dbReference type="Proteomes" id="UP000001015"/>
    </source>
</evidence>
<dbReference type="GeneID" id="1457888"/>
<dbReference type="KEGG" id="sto:STK_00160"/>